<gene>
    <name evidence="14" type="ORF">HNQ09_003482</name>
</gene>
<dbReference type="InterPro" id="IPR011009">
    <property type="entry name" value="Kinase-like_dom_sf"/>
</dbReference>
<protein>
    <recommendedName>
        <fullName evidence="2">non-specific serine/threonine protein kinase</fullName>
        <ecNumber evidence="2">2.7.11.1</ecNumber>
    </recommendedName>
</protein>
<evidence type="ECO:0000256" key="1">
    <source>
        <dbReference type="ARBA" id="ARBA00009196"/>
    </source>
</evidence>
<dbReference type="InterPro" id="IPR018934">
    <property type="entry name" value="RIO_dom"/>
</dbReference>
<keyword evidence="3" id="KW-0723">Serine/threonine-protein kinase</keyword>
<dbReference type="EMBL" id="JACHFN010000019">
    <property type="protein sequence ID" value="MBB5236017.1"/>
    <property type="molecule type" value="Genomic_DNA"/>
</dbReference>
<comment type="caution">
    <text evidence="14">The sequence shown here is derived from an EMBL/GenBank/DDBJ whole genome shotgun (WGS) entry which is preliminary data.</text>
</comment>
<keyword evidence="4 14" id="KW-0808">Transferase</keyword>
<comment type="catalytic activity">
    <reaction evidence="10">
        <text>L-threonyl-[protein] + ATP = O-phospho-L-threonyl-[protein] + ADP + H(+)</text>
        <dbReference type="Rhea" id="RHEA:46608"/>
        <dbReference type="Rhea" id="RHEA-COMP:11060"/>
        <dbReference type="Rhea" id="RHEA-COMP:11605"/>
        <dbReference type="ChEBI" id="CHEBI:15378"/>
        <dbReference type="ChEBI" id="CHEBI:30013"/>
        <dbReference type="ChEBI" id="CHEBI:30616"/>
        <dbReference type="ChEBI" id="CHEBI:61977"/>
        <dbReference type="ChEBI" id="CHEBI:456216"/>
        <dbReference type="EC" id="2.7.11.1"/>
    </reaction>
</comment>
<comment type="similarity">
    <text evidence="1">Belongs to the protein kinase superfamily. RIO-type Ser/Thr kinase family.</text>
</comment>
<dbReference type="GO" id="GO:0004674">
    <property type="term" value="F:protein serine/threonine kinase activity"/>
    <property type="evidence" value="ECO:0007669"/>
    <property type="project" value="UniProtKB-KW"/>
</dbReference>
<evidence type="ECO:0000256" key="7">
    <source>
        <dbReference type="ARBA" id="ARBA00022777"/>
    </source>
</evidence>
<evidence type="ECO:0000256" key="8">
    <source>
        <dbReference type="ARBA" id="ARBA00022840"/>
    </source>
</evidence>
<dbReference type="Gene3D" id="3.30.200.20">
    <property type="entry name" value="Phosphorylase Kinase, domain 1"/>
    <property type="match status" value="1"/>
</dbReference>
<dbReference type="EC" id="2.7.11.1" evidence="2"/>
<keyword evidence="9" id="KW-0460">Magnesium</keyword>
<evidence type="ECO:0000256" key="6">
    <source>
        <dbReference type="ARBA" id="ARBA00022741"/>
    </source>
</evidence>
<evidence type="ECO:0000313" key="14">
    <source>
        <dbReference type="EMBL" id="MBB5236017.1"/>
    </source>
</evidence>
<dbReference type="GO" id="GO:0046872">
    <property type="term" value="F:metal ion binding"/>
    <property type="evidence" value="ECO:0007669"/>
    <property type="project" value="UniProtKB-KW"/>
</dbReference>
<organism evidence="14 15">
    <name type="scientific">Deinococcus budaensis</name>
    <dbReference type="NCBI Taxonomy" id="1665626"/>
    <lineage>
        <taxon>Bacteria</taxon>
        <taxon>Thermotogati</taxon>
        <taxon>Deinococcota</taxon>
        <taxon>Deinococci</taxon>
        <taxon>Deinococcales</taxon>
        <taxon>Deinococcaceae</taxon>
        <taxon>Deinococcus</taxon>
    </lineage>
</organism>
<feature type="compositionally biased region" description="Basic residues" evidence="12">
    <location>
        <begin position="18"/>
        <end position="30"/>
    </location>
</feature>
<feature type="domain" description="RIO kinase" evidence="13">
    <location>
        <begin position="27"/>
        <end position="279"/>
    </location>
</feature>
<evidence type="ECO:0000313" key="15">
    <source>
        <dbReference type="Proteomes" id="UP000525389"/>
    </source>
</evidence>
<evidence type="ECO:0000256" key="3">
    <source>
        <dbReference type="ARBA" id="ARBA00022527"/>
    </source>
</evidence>
<accession>A0A7W8LRV5</accession>
<keyword evidence="7 14" id="KW-0418">Kinase</keyword>
<dbReference type="Proteomes" id="UP000525389">
    <property type="component" value="Unassembled WGS sequence"/>
</dbReference>
<keyword evidence="5" id="KW-0479">Metal-binding</keyword>
<comment type="catalytic activity">
    <reaction evidence="11">
        <text>L-seryl-[protein] + ATP = O-phospho-L-seryl-[protein] + ADP + H(+)</text>
        <dbReference type="Rhea" id="RHEA:17989"/>
        <dbReference type="Rhea" id="RHEA-COMP:9863"/>
        <dbReference type="Rhea" id="RHEA-COMP:11604"/>
        <dbReference type="ChEBI" id="CHEBI:15378"/>
        <dbReference type="ChEBI" id="CHEBI:29999"/>
        <dbReference type="ChEBI" id="CHEBI:30616"/>
        <dbReference type="ChEBI" id="CHEBI:83421"/>
        <dbReference type="ChEBI" id="CHEBI:456216"/>
        <dbReference type="EC" id="2.7.11.1"/>
    </reaction>
</comment>
<evidence type="ECO:0000256" key="4">
    <source>
        <dbReference type="ARBA" id="ARBA00022679"/>
    </source>
</evidence>
<proteinExistence type="inferred from homology"/>
<evidence type="ECO:0000256" key="9">
    <source>
        <dbReference type="ARBA" id="ARBA00022842"/>
    </source>
</evidence>
<reference evidence="14 15" key="1">
    <citation type="submission" date="2020-08" db="EMBL/GenBank/DDBJ databases">
        <title>Genomic Encyclopedia of Type Strains, Phase IV (KMG-IV): sequencing the most valuable type-strain genomes for metagenomic binning, comparative biology and taxonomic classification.</title>
        <authorList>
            <person name="Goeker M."/>
        </authorList>
    </citation>
    <scope>NUCLEOTIDE SEQUENCE [LARGE SCALE GENOMIC DNA]</scope>
    <source>
        <strain evidence="14 15">DSM 101791</strain>
    </source>
</reference>
<dbReference type="Gene3D" id="1.10.510.10">
    <property type="entry name" value="Transferase(Phosphotransferase) domain 1"/>
    <property type="match status" value="1"/>
</dbReference>
<keyword evidence="8" id="KW-0067">ATP-binding</keyword>
<dbReference type="GO" id="GO:0005524">
    <property type="term" value="F:ATP binding"/>
    <property type="evidence" value="ECO:0007669"/>
    <property type="project" value="UniProtKB-KW"/>
</dbReference>
<dbReference type="Pfam" id="PF01163">
    <property type="entry name" value="RIO1"/>
    <property type="match status" value="1"/>
</dbReference>
<dbReference type="InterPro" id="IPR000687">
    <property type="entry name" value="RIO_kinase"/>
</dbReference>
<evidence type="ECO:0000256" key="11">
    <source>
        <dbReference type="ARBA" id="ARBA00048679"/>
    </source>
</evidence>
<evidence type="ECO:0000256" key="2">
    <source>
        <dbReference type="ARBA" id="ARBA00012513"/>
    </source>
</evidence>
<evidence type="ECO:0000256" key="12">
    <source>
        <dbReference type="SAM" id="MobiDB-lite"/>
    </source>
</evidence>
<evidence type="ECO:0000256" key="10">
    <source>
        <dbReference type="ARBA" id="ARBA00047899"/>
    </source>
</evidence>
<sequence>MSARWLDDELDNEDPRPERRRTSKTRKPLGRRLATLTADPDDGEADDTICRLTDLGHIHEVVAELKSGKEATAYVARGPRGSVLLKLYRDLEARSFKRDGVYREGQVILDERAARAMAGRTRRGLEMLQAGWVQAEYAHLWRLWQAGLSVPEPLVGPSPYDYAQTTPAVLMRLIGSEDHPAPRLSEAALAPDQARDAWGQAVQGMADLLRLGYAHGDYSTYNLLWWENRVTIIDVPQLTTRHNPNFADLLRRDAESLSTSFRRHGLSQSGEATLREVQRRALGPGPAPRVQLP</sequence>
<dbReference type="SMART" id="SM00090">
    <property type="entry name" value="RIO"/>
    <property type="match status" value="1"/>
</dbReference>
<dbReference type="SUPFAM" id="SSF56112">
    <property type="entry name" value="Protein kinase-like (PK-like)"/>
    <property type="match status" value="1"/>
</dbReference>
<keyword evidence="6" id="KW-0547">Nucleotide-binding</keyword>
<feature type="region of interest" description="Disordered" evidence="12">
    <location>
        <begin position="1"/>
        <end position="40"/>
    </location>
</feature>
<keyword evidence="15" id="KW-1185">Reference proteome</keyword>
<evidence type="ECO:0000256" key="5">
    <source>
        <dbReference type="ARBA" id="ARBA00022723"/>
    </source>
</evidence>
<dbReference type="PANTHER" id="PTHR45723">
    <property type="entry name" value="SERINE/THREONINE-PROTEIN KINASE RIO1"/>
    <property type="match status" value="1"/>
</dbReference>
<dbReference type="InterPro" id="IPR051272">
    <property type="entry name" value="RIO-type_Ser/Thr_kinase"/>
</dbReference>
<dbReference type="AlphaFoldDB" id="A0A7W8LRV5"/>
<name>A0A7W8LRV5_9DEIO</name>
<dbReference type="RefSeq" id="WP_184031647.1">
    <property type="nucleotide sequence ID" value="NZ_JACHFN010000019.1"/>
</dbReference>
<evidence type="ECO:0000259" key="13">
    <source>
        <dbReference type="SMART" id="SM00090"/>
    </source>
</evidence>